<organism evidence="1 2">
    <name type="scientific">Trametes sanguinea</name>
    <dbReference type="NCBI Taxonomy" id="158606"/>
    <lineage>
        <taxon>Eukaryota</taxon>
        <taxon>Fungi</taxon>
        <taxon>Dikarya</taxon>
        <taxon>Basidiomycota</taxon>
        <taxon>Agaricomycotina</taxon>
        <taxon>Agaricomycetes</taxon>
        <taxon>Polyporales</taxon>
        <taxon>Polyporaceae</taxon>
        <taxon>Trametes</taxon>
    </lineage>
</organism>
<dbReference type="EMBL" id="JANSHE010001106">
    <property type="protein sequence ID" value="KAJ3004591.1"/>
    <property type="molecule type" value="Genomic_DNA"/>
</dbReference>
<dbReference type="Proteomes" id="UP001144978">
    <property type="component" value="Unassembled WGS sequence"/>
</dbReference>
<comment type="caution">
    <text evidence="1">The sequence shown here is derived from an EMBL/GenBank/DDBJ whole genome shotgun (WGS) entry which is preliminary data.</text>
</comment>
<reference evidence="1" key="1">
    <citation type="submission" date="2022-08" db="EMBL/GenBank/DDBJ databases">
        <title>Genome Sequence of Pycnoporus sanguineus.</title>
        <authorList>
            <person name="Buettner E."/>
        </authorList>
    </citation>
    <scope>NUCLEOTIDE SEQUENCE</scope>
    <source>
        <strain evidence="1">CG-C14</strain>
    </source>
</reference>
<sequence>MTGTSSSRAPRVAGRARSGWRARWCGRGEMEARAERERAAWARMSPGSRLDEVDWDEINNEVEAAMNESDDDGDEGAEGDARSVRSGFSEDESWTDESNSIIR</sequence>
<protein>
    <submittedName>
        <fullName evidence="1">Uncharacterized protein</fullName>
    </submittedName>
</protein>
<proteinExistence type="predicted"/>
<accession>A0ACC1PYR1</accession>
<name>A0ACC1PYR1_9APHY</name>
<gene>
    <name evidence="1" type="ORF">NUW54_g4743</name>
</gene>
<keyword evidence="2" id="KW-1185">Reference proteome</keyword>
<evidence type="ECO:0000313" key="1">
    <source>
        <dbReference type="EMBL" id="KAJ3004591.1"/>
    </source>
</evidence>
<evidence type="ECO:0000313" key="2">
    <source>
        <dbReference type="Proteomes" id="UP001144978"/>
    </source>
</evidence>